<dbReference type="AlphaFoldDB" id="A0A2P6S9U9"/>
<feature type="domain" description="Cyclic nucleotide-binding" evidence="4">
    <location>
        <begin position="436"/>
        <end position="526"/>
    </location>
</feature>
<dbReference type="Proteomes" id="UP000238479">
    <property type="component" value="Chromosome 1"/>
</dbReference>
<dbReference type="Gene3D" id="2.60.120.10">
    <property type="entry name" value="Jelly Rolls"/>
    <property type="match status" value="2"/>
</dbReference>
<dbReference type="Gramene" id="PRQ55444">
    <property type="protein sequence ID" value="PRQ55444"/>
    <property type="gene ID" value="RchiOBHm_Chr1g0324611"/>
</dbReference>
<dbReference type="STRING" id="74649.A0A2P6S9U9"/>
<gene>
    <name evidence="5" type="ORF">RchiOBHm_Chr1g0324611</name>
</gene>
<accession>A0A2P6S9U9</accession>
<evidence type="ECO:0000313" key="6">
    <source>
        <dbReference type="Proteomes" id="UP000238479"/>
    </source>
</evidence>
<dbReference type="InterPro" id="IPR018490">
    <property type="entry name" value="cNMP-bd_dom_sf"/>
</dbReference>
<evidence type="ECO:0000256" key="3">
    <source>
        <dbReference type="SAM" id="Phobius"/>
    </source>
</evidence>
<evidence type="ECO:0000313" key="5">
    <source>
        <dbReference type="EMBL" id="PRQ55444.1"/>
    </source>
</evidence>
<evidence type="ECO:0000259" key="4">
    <source>
        <dbReference type="PROSITE" id="PS50042"/>
    </source>
</evidence>
<keyword evidence="1" id="KW-0813">Transport</keyword>
<evidence type="ECO:0000256" key="1">
    <source>
        <dbReference type="ARBA" id="ARBA00023286"/>
    </source>
</evidence>
<dbReference type="SUPFAM" id="SSF81324">
    <property type="entry name" value="Voltage-gated potassium channels"/>
    <property type="match status" value="1"/>
</dbReference>
<dbReference type="SUPFAM" id="SSF51206">
    <property type="entry name" value="cAMP-binding domain-like"/>
    <property type="match status" value="2"/>
</dbReference>
<dbReference type="InterPro" id="IPR014710">
    <property type="entry name" value="RmlC-like_jellyroll"/>
</dbReference>
<dbReference type="PROSITE" id="PS50042">
    <property type="entry name" value="CNMP_BINDING_3"/>
    <property type="match status" value="1"/>
</dbReference>
<keyword evidence="2 5" id="KW-0407">Ion channel</keyword>
<proteinExistence type="predicted"/>
<dbReference type="InterPro" id="IPR000595">
    <property type="entry name" value="cNMP-bd_dom"/>
</dbReference>
<feature type="transmembrane region" description="Helical" evidence="3">
    <location>
        <begin position="197"/>
        <end position="220"/>
    </location>
</feature>
<organism evidence="5 6">
    <name type="scientific">Rosa chinensis</name>
    <name type="common">China rose</name>
    <dbReference type="NCBI Taxonomy" id="74649"/>
    <lineage>
        <taxon>Eukaryota</taxon>
        <taxon>Viridiplantae</taxon>
        <taxon>Streptophyta</taxon>
        <taxon>Embryophyta</taxon>
        <taxon>Tracheophyta</taxon>
        <taxon>Spermatophyta</taxon>
        <taxon>Magnoliopsida</taxon>
        <taxon>eudicotyledons</taxon>
        <taxon>Gunneridae</taxon>
        <taxon>Pentapetalae</taxon>
        <taxon>rosids</taxon>
        <taxon>fabids</taxon>
        <taxon>Rosales</taxon>
        <taxon>Rosaceae</taxon>
        <taxon>Rosoideae</taxon>
        <taxon>Rosoideae incertae sedis</taxon>
        <taxon>Rosa</taxon>
    </lineage>
</organism>
<keyword evidence="3" id="KW-0812">Transmembrane</keyword>
<protein>
    <submittedName>
        <fullName evidence="5">Putative potassium channel, voltage-dependent, EAG/ELK/ERG</fullName>
    </submittedName>
</protein>
<name>A0A2P6S9U9_ROSCH</name>
<feature type="transmembrane region" description="Helical" evidence="3">
    <location>
        <begin position="135"/>
        <end position="155"/>
    </location>
</feature>
<dbReference type="EMBL" id="PDCK01000039">
    <property type="protein sequence ID" value="PRQ55444.1"/>
    <property type="molecule type" value="Genomic_DNA"/>
</dbReference>
<feature type="transmembrane region" description="Helical" evidence="3">
    <location>
        <begin position="7"/>
        <end position="28"/>
    </location>
</feature>
<feature type="transmembrane region" description="Helical" evidence="3">
    <location>
        <begin position="48"/>
        <end position="68"/>
    </location>
</feature>
<comment type="caution">
    <text evidence="5">The sequence shown here is derived from an EMBL/GenBank/DDBJ whole genome shotgun (WGS) entry which is preliminary data.</text>
</comment>
<feature type="transmembrane region" description="Helical" evidence="3">
    <location>
        <begin position="319"/>
        <end position="339"/>
    </location>
</feature>
<keyword evidence="1" id="KW-1071">Ligand-gated ion channel</keyword>
<sequence>MRQRRELLVTLVPHMVLCLTMTFLLPISFLRKLILITGNFLPNTRERILLAISCIGLLVDPLFFYIPFIDEKRKCIGMDKKLRDVVLALRSLTDLAFALHTDAQIRDLTDVPSDPFDFEYEDIVYRGLKWISQDIIIEVLPILPIQQVILVAIFFRMNDSGYLNEAATGNVFLTLQLIARGCQIYHFWKPFKRVGKWAISAFFILMYILVGHVFGAFWYFMSIQREILCWHQTCTNTLGCVATNYCKDTNYLTNITLLDEFCPINPSNAELFDFGVYLKALQSGNTGSKSFLTKYFYTLCWGIRNLSNFGTSLETSNHLWENCFAIQISLFGLLLYIYLMGNVQTYILWETQQALDNEKEKIKSKFEALGTWMVRNGIPEEVKTEAVKIITEKEVVEKNYDADVDLLFVFNALTGDENMRIRSVLKRHLCLNSLQKVSILDPVLQAVVINALEPVVYKENSCVVQAGKSIDRMLIITEGVIFYTDNTRANVAPEAGTSSTMKIRKPRFEKGEVYGEEVLTIGENDPFPTSDRDVKCERKVEAFALACRGFPNFKYVSDMMRRRKSPDGSNDPELVYKAYGELTTTRSEKLKQKQMKILEWLSRNVRDEDLKTLVMEHMKASNVLEKNFDAEVDVKYLFSVGLSWDIEYRIKKQICINSLSKVPVLKDVNEDVLSRFCMSLEPLVLPQHSCIFYPLSVIDRMLIVVEGEITVTKTTYNEGKKETERGDLERMIKKHGVIGEELLTWANPTAPELRHPTTLEKYVECPTKVEAFALTKEGLESVVAYYTDGINKFEQLEKGRDGVADTEGASRSTTTILIQLQSDMVQQHRDEMANLARRLDEMAAFLSRMGYPAGTSPPPAA</sequence>
<dbReference type="GO" id="GO:0034220">
    <property type="term" value="P:monoatomic ion transmembrane transport"/>
    <property type="evidence" value="ECO:0007669"/>
    <property type="project" value="UniProtKB-KW"/>
</dbReference>
<reference evidence="5 6" key="1">
    <citation type="journal article" date="2018" name="Nat. Genet.">
        <title>The Rosa genome provides new insights in the design of modern roses.</title>
        <authorList>
            <person name="Bendahmane M."/>
        </authorList>
    </citation>
    <scope>NUCLEOTIDE SEQUENCE [LARGE SCALE GENOMIC DNA]</scope>
    <source>
        <strain evidence="6">cv. Old Blush</strain>
    </source>
</reference>
<keyword evidence="1" id="KW-0406">Ion transport</keyword>
<evidence type="ECO:0000256" key="2">
    <source>
        <dbReference type="ARBA" id="ARBA00023303"/>
    </source>
</evidence>
<keyword evidence="3" id="KW-1133">Transmembrane helix</keyword>
<keyword evidence="6" id="KW-1185">Reference proteome</keyword>
<dbReference type="PANTHER" id="PTHR45651">
    <property type="entry name" value="CYCLIC NUCLEOTIDE-GATED ION CHANNEL 15-RELATED-RELATED"/>
    <property type="match status" value="1"/>
</dbReference>
<keyword evidence="3" id="KW-0472">Membrane</keyword>
<dbReference type="PANTHER" id="PTHR45651:SF68">
    <property type="entry name" value="ION TRANSPORT DOMAIN-CONTAINING PROTEIN"/>
    <property type="match status" value="1"/>
</dbReference>
<dbReference type="GO" id="GO:0016020">
    <property type="term" value="C:membrane"/>
    <property type="evidence" value="ECO:0007669"/>
    <property type="project" value="UniProtKB-SubCell"/>
</dbReference>